<keyword evidence="4" id="KW-1185">Reference proteome</keyword>
<dbReference type="InterPro" id="IPR000086">
    <property type="entry name" value="NUDIX_hydrolase_dom"/>
</dbReference>
<dbReference type="EMBL" id="CP003532">
    <property type="protein sequence ID" value="AFK08120.1"/>
    <property type="molecule type" value="Genomic_DNA"/>
</dbReference>
<keyword evidence="1" id="KW-0378">Hydrolase</keyword>
<dbReference type="PROSITE" id="PS00893">
    <property type="entry name" value="NUDIX_BOX"/>
    <property type="match status" value="1"/>
</dbReference>
<dbReference type="HOGENOM" id="CLU_1336056_0_0_0"/>
<protein>
    <submittedName>
        <fullName evidence="3">ADP-ribose pyrophosphatase</fullName>
    </submittedName>
</protein>
<dbReference type="SUPFAM" id="SSF55811">
    <property type="entry name" value="Nudix"/>
    <property type="match status" value="1"/>
</dbReference>
<accession>I2F867</accession>
<evidence type="ECO:0000313" key="3">
    <source>
        <dbReference type="EMBL" id="AFK08120.1"/>
    </source>
</evidence>
<dbReference type="InterPro" id="IPR015797">
    <property type="entry name" value="NUDIX_hydrolase-like_dom_sf"/>
</dbReference>
<dbReference type="KEGG" id="mpg:Theba_2512"/>
<proteinExistence type="predicted"/>
<dbReference type="AlphaFoldDB" id="I2F867"/>
<organism evidence="3 4">
    <name type="scientific">Mesotoga prima MesG1.Ag.4.2</name>
    <dbReference type="NCBI Taxonomy" id="660470"/>
    <lineage>
        <taxon>Bacteria</taxon>
        <taxon>Thermotogati</taxon>
        <taxon>Thermotogota</taxon>
        <taxon>Thermotogae</taxon>
        <taxon>Kosmotogales</taxon>
        <taxon>Kosmotogaceae</taxon>
        <taxon>Mesotoga</taxon>
    </lineage>
</organism>
<reference evidence="3 4" key="1">
    <citation type="journal article" date="2012" name="Genome Biol. Evol.">
        <title>Genome Sequence of the Mesophilic Thermotogales Bacterium Mesotoga prima MesG1.Ag.4.2 Reveals the Largest Thermotogales Genome To Date.</title>
        <authorList>
            <person name="Zhaxybayeva O."/>
            <person name="Swithers K.S."/>
            <person name="Foght J."/>
            <person name="Green A.G."/>
            <person name="Bruce D."/>
            <person name="Detter C."/>
            <person name="Han S."/>
            <person name="Teshima H."/>
            <person name="Han J."/>
            <person name="Woyke T."/>
            <person name="Pitluck S."/>
            <person name="Nolan M."/>
            <person name="Ivanova N."/>
            <person name="Pati A."/>
            <person name="Land M.L."/>
            <person name="Dlutek M."/>
            <person name="Doolittle W.F."/>
            <person name="Noll K.M."/>
            <person name="Nesbo C.L."/>
        </authorList>
    </citation>
    <scope>NUCLEOTIDE SEQUENCE [LARGE SCALE GENOMIC DNA]</scope>
    <source>
        <strain evidence="4">mesG1.Ag.4.2</strain>
    </source>
</reference>
<evidence type="ECO:0000256" key="1">
    <source>
        <dbReference type="ARBA" id="ARBA00022801"/>
    </source>
</evidence>
<feature type="domain" description="Nudix hydrolase" evidence="2">
    <location>
        <begin position="41"/>
        <end position="79"/>
    </location>
</feature>
<dbReference type="Gene3D" id="3.90.79.10">
    <property type="entry name" value="Nucleoside Triphosphate Pyrophosphohydrolase"/>
    <property type="match status" value="1"/>
</dbReference>
<dbReference type="InterPro" id="IPR020084">
    <property type="entry name" value="NUDIX_hydrolase_CS"/>
</dbReference>
<evidence type="ECO:0000313" key="4">
    <source>
        <dbReference type="Proteomes" id="UP000002881"/>
    </source>
</evidence>
<dbReference type="GO" id="GO:0016787">
    <property type="term" value="F:hydrolase activity"/>
    <property type="evidence" value="ECO:0007669"/>
    <property type="project" value="UniProtKB-KW"/>
</dbReference>
<dbReference type="GeneID" id="87108213"/>
<evidence type="ECO:0000259" key="2">
    <source>
        <dbReference type="Pfam" id="PF00293"/>
    </source>
</evidence>
<dbReference type="Pfam" id="PF00293">
    <property type="entry name" value="NUDIX"/>
    <property type="match status" value="1"/>
</dbReference>
<gene>
    <name evidence="3" type="ORF">Theba_2512</name>
</gene>
<name>I2F867_9BACT</name>
<dbReference type="Proteomes" id="UP000002881">
    <property type="component" value="Chromosome"/>
</dbReference>
<dbReference type="eggNOG" id="COG0494">
    <property type="taxonomic scope" value="Bacteria"/>
</dbReference>
<sequence length="209" mass="22943">MNINSLVPDNSEKGTGLIIKHRGLYLFQVSGRKHRTEFGERFFAGIGGHCEEGEGFIQAAKREAVEETGKAVEIIHSARTDIVQPDGSVVDTIELTSPAPRMIYEMLDRRKDLPEKEPYFIACFNAHFADDTPFELDPEEVSALIAIPEELLCESLERKIALEDIISSGGEVVAGSLETGTFLFPLGTAAALAHLLKRAKELSDVDDDV</sequence>
<dbReference type="RefSeq" id="WP_014731852.1">
    <property type="nucleotide sequence ID" value="NC_017934.1"/>
</dbReference>
<dbReference type="STRING" id="660470.Theba_2512"/>